<organism evidence="1 2">
    <name type="scientific">Romanomermis culicivorax</name>
    <name type="common">Nematode worm</name>
    <dbReference type="NCBI Taxonomy" id="13658"/>
    <lineage>
        <taxon>Eukaryota</taxon>
        <taxon>Metazoa</taxon>
        <taxon>Ecdysozoa</taxon>
        <taxon>Nematoda</taxon>
        <taxon>Enoplea</taxon>
        <taxon>Dorylaimia</taxon>
        <taxon>Mermithida</taxon>
        <taxon>Mermithoidea</taxon>
        <taxon>Mermithidae</taxon>
        <taxon>Romanomermis</taxon>
    </lineage>
</organism>
<dbReference type="WBParaSite" id="nRc.2.0.1.t22910-RA">
    <property type="protein sequence ID" value="nRc.2.0.1.t22910-RA"/>
    <property type="gene ID" value="nRc.2.0.1.g22910"/>
</dbReference>
<protein>
    <submittedName>
        <fullName evidence="2">WAP domain-containing protein</fullName>
    </submittedName>
</protein>
<sequence>MLQRLLDHKDSLGLYTMEELLHWMVPQWSIIEKLITFDMLFCEFAILLALNVAQMIPIKAGQAAPQNPNPVQPPAPTQKPLWCTGGRLTCDGPSECGYESNCIAGCCYYPDSVWLPFRKRLR</sequence>
<name>A0A915JAV8_ROMCU</name>
<dbReference type="Proteomes" id="UP000887565">
    <property type="component" value="Unplaced"/>
</dbReference>
<reference evidence="2" key="1">
    <citation type="submission" date="2022-11" db="UniProtKB">
        <authorList>
            <consortium name="WormBaseParasite"/>
        </authorList>
    </citation>
    <scope>IDENTIFICATION</scope>
</reference>
<keyword evidence="1" id="KW-1185">Reference proteome</keyword>
<proteinExistence type="predicted"/>
<accession>A0A915JAV8</accession>
<evidence type="ECO:0000313" key="1">
    <source>
        <dbReference type="Proteomes" id="UP000887565"/>
    </source>
</evidence>
<dbReference type="AlphaFoldDB" id="A0A915JAV8"/>
<evidence type="ECO:0000313" key="2">
    <source>
        <dbReference type="WBParaSite" id="nRc.2.0.1.t22910-RA"/>
    </source>
</evidence>